<comment type="caution">
    <text evidence="1">The sequence shown here is derived from an EMBL/GenBank/DDBJ whole genome shotgun (WGS) entry which is preliminary data.</text>
</comment>
<organism evidence="1">
    <name type="scientific">marine sediment metagenome</name>
    <dbReference type="NCBI Taxonomy" id="412755"/>
    <lineage>
        <taxon>unclassified sequences</taxon>
        <taxon>metagenomes</taxon>
        <taxon>ecological metagenomes</taxon>
    </lineage>
</organism>
<sequence>MSSTSGVTKTFQYDSLKDVLTAILREYRPGKPLSWQQGGYISKLSEGILHPGEYVLPKKIVDLLNLLVSRPPSPAQVLARERPSPISPSPMPGTTDTHIHFYGDVILHGVQDVDAFMEELHRRSRVAGARL</sequence>
<dbReference type="EMBL" id="BARU01018193">
    <property type="protein sequence ID" value="GAH53584.1"/>
    <property type="molecule type" value="Genomic_DNA"/>
</dbReference>
<gene>
    <name evidence="1" type="ORF">S03H2_30090</name>
</gene>
<name>X1HID9_9ZZZZ</name>
<dbReference type="AlphaFoldDB" id="X1HID9"/>
<proteinExistence type="predicted"/>
<reference evidence="1" key="1">
    <citation type="journal article" date="2014" name="Front. Microbiol.">
        <title>High frequency of phylogenetically diverse reductive dehalogenase-homologous genes in deep subseafloor sedimentary metagenomes.</title>
        <authorList>
            <person name="Kawai M."/>
            <person name="Futagami T."/>
            <person name="Toyoda A."/>
            <person name="Takaki Y."/>
            <person name="Nishi S."/>
            <person name="Hori S."/>
            <person name="Arai W."/>
            <person name="Tsubouchi T."/>
            <person name="Morono Y."/>
            <person name="Uchiyama I."/>
            <person name="Ito T."/>
            <person name="Fujiyama A."/>
            <person name="Inagaki F."/>
            <person name="Takami H."/>
        </authorList>
    </citation>
    <scope>NUCLEOTIDE SEQUENCE</scope>
    <source>
        <strain evidence="1">Expedition CK06-06</strain>
    </source>
</reference>
<accession>X1HID9</accession>
<protein>
    <submittedName>
        <fullName evidence="1">Uncharacterized protein</fullName>
    </submittedName>
</protein>
<evidence type="ECO:0000313" key="1">
    <source>
        <dbReference type="EMBL" id="GAH53584.1"/>
    </source>
</evidence>